<feature type="region of interest" description="Disordered" evidence="3">
    <location>
        <begin position="472"/>
        <end position="516"/>
    </location>
</feature>
<feature type="compositionally biased region" description="Low complexity" evidence="3">
    <location>
        <begin position="475"/>
        <end position="498"/>
    </location>
</feature>
<dbReference type="STRING" id="114155.A0A4Q9PQS6"/>
<evidence type="ECO:0000256" key="2">
    <source>
        <dbReference type="PROSITE-ProRule" id="PRU00339"/>
    </source>
</evidence>
<dbReference type="InterPro" id="IPR051966">
    <property type="entry name" value="RPAP3"/>
</dbReference>
<feature type="repeat" description="TPR" evidence="2">
    <location>
        <begin position="424"/>
        <end position="457"/>
    </location>
</feature>
<dbReference type="GO" id="GO:0101031">
    <property type="term" value="C:protein folding chaperone complex"/>
    <property type="evidence" value="ECO:0007669"/>
    <property type="project" value="TreeGrafter"/>
</dbReference>
<protein>
    <recommendedName>
        <fullName evidence="6">TPR-like protein</fullName>
    </recommendedName>
</protein>
<dbReference type="Pfam" id="PF14559">
    <property type="entry name" value="TPR_19"/>
    <property type="match status" value="1"/>
</dbReference>
<evidence type="ECO:0000313" key="4">
    <source>
        <dbReference type="EMBL" id="TBU56614.1"/>
    </source>
</evidence>
<feature type="region of interest" description="Disordered" evidence="3">
    <location>
        <begin position="1"/>
        <end position="60"/>
    </location>
</feature>
<dbReference type="Gene3D" id="1.25.40.10">
    <property type="entry name" value="Tetratricopeptide repeat domain"/>
    <property type="match status" value="1"/>
</dbReference>
<keyword evidence="5" id="KW-1185">Reference proteome</keyword>
<keyword evidence="1 2" id="KW-0802">TPR repeat</keyword>
<dbReference type="PANTHER" id="PTHR46423">
    <property type="entry name" value="RNA POLYMERASE II-ASSOCIATED PROTEIN 3"/>
    <property type="match status" value="1"/>
</dbReference>
<proteinExistence type="predicted"/>
<feature type="repeat" description="TPR" evidence="2">
    <location>
        <begin position="357"/>
        <end position="390"/>
    </location>
</feature>
<reference evidence="4 5" key="1">
    <citation type="submission" date="2019-01" db="EMBL/GenBank/DDBJ databases">
        <title>Draft genome sequences of three monokaryotic isolates of the white-rot basidiomycete fungus Dichomitus squalens.</title>
        <authorList>
            <consortium name="DOE Joint Genome Institute"/>
            <person name="Lopez S.C."/>
            <person name="Andreopoulos B."/>
            <person name="Pangilinan J."/>
            <person name="Lipzen A."/>
            <person name="Riley R."/>
            <person name="Ahrendt S."/>
            <person name="Ng V."/>
            <person name="Barry K."/>
            <person name="Daum C."/>
            <person name="Grigoriev I.V."/>
            <person name="Hilden K.S."/>
            <person name="Makela M.R."/>
            <person name="de Vries R.P."/>
        </authorList>
    </citation>
    <scope>NUCLEOTIDE SEQUENCE [LARGE SCALE GENOMIC DNA]</scope>
    <source>
        <strain evidence="4 5">CBS 464.89</strain>
    </source>
</reference>
<dbReference type="Proteomes" id="UP000292082">
    <property type="component" value="Unassembled WGS sequence"/>
</dbReference>
<dbReference type="PANTHER" id="PTHR46423:SF1">
    <property type="entry name" value="RNA POLYMERASE II-ASSOCIATED PROTEIN 3"/>
    <property type="match status" value="1"/>
</dbReference>
<sequence length="581" mass="64745">MPAKYSHTKKRPPPKRSSRKESGSANTQRAHDRDHRHGHNHEHKNPTPHPGRSVWQPPAGSAELERTISRIILIRYEQDIARLFSTHLYNVALTHLPTFVLRCITVGGPSWVAANADCDEIKDFFRGAIAMDLRQAGERVATKSVLWTYTALRHFAKSNGILICQRRGLHSHDLIPHHPALAAHLSLLESAHPPPFAKPPHLGPLTEGIRALTHAAHDSGRGSDLEWQARLKEGYERACATLWRVANEFDVRGYGLVLKEKLMGKWCECGCSTDHLAEVCEPTVRAEEEESGVRAGKEREWDGRGSGVEGWGMEEEEDLWDAELDHVRVGPERKSKGQDEDEDMTAGELMEWRYMCAEREKDQGNSAFKKGDYNKAITHYNNAYQIEPELPHYQLNLAAAYLKLNNFVEAEKACDIALGQHNSVKGHWRRAQARKAHGRMEEALKDLRTVLELRPSNAEALADIIAMCPPERPAADQPAASSSSSSYQPCQPASAAPSHLSLRIPKHDPPAPLPFQRLKTDDRKLKISSIPITLDIPADFATFAASAGVKGGGTLGALGPSGTNTFHYPSWERYMVRKISD</sequence>
<dbReference type="SMART" id="SM00028">
    <property type="entry name" value="TPR"/>
    <property type="match status" value="3"/>
</dbReference>
<name>A0A4Q9PQS6_9APHY</name>
<gene>
    <name evidence="4" type="ORF">BD310DRAFT_931028</name>
</gene>
<feature type="compositionally biased region" description="Basic residues" evidence="3">
    <location>
        <begin position="1"/>
        <end position="18"/>
    </location>
</feature>
<dbReference type="InterPro" id="IPR019734">
    <property type="entry name" value="TPR_rpt"/>
</dbReference>
<organism evidence="4 5">
    <name type="scientific">Dichomitus squalens</name>
    <dbReference type="NCBI Taxonomy" id="114155"/>
    <lineage>
        <taxon>Eukaryota</taxon>
        <taxon>Fungi</taxon>
        <taxon>Dikarya</taxon>
        <taxon>Basidiomycota</taxon>
        <taxon>Agaricomycotina</taxon>
        <taxon>Agaricomycetes</taxon>
        <taxon>Polyporales</taxon>
        <taxon>Polyporaceae</taxon>
        <taxon>Dichomitus</taxon>
    </lineage>
</organism>
<dbReference type="SUPFAM" id="SSF48452">
    <property type="entry name" value="TPR-like"/>
    <property type="match status" value="1"/>
</dbReference>
<dbReference type="InterPro" id="IPR011990">
    <property type="entry name" value="TPR-like_helical_dom_sf"/>
</dbReference>
<dbReference type="PROSITE" id="PS50005">
    <property type="entry name" value="TPR"/>
    <property type="match status" value="2"/>
</dbReference>
<accession>A0A4Q9PQS6</accession>
<evidence type="ECO:0000313" key="5">
    <source>
        <dbReference type="Proteomes" id="UP000292082"/>
    </source>
</evidence>
<dbReference type="EMBL" id="ML145148">
    <property type="protein sequence ID" value="TBU56614.1"/>
    <property type="molecule type" value="Genomic_DNA"/>
</dbReference>
<evidence type="ECO:0000256" key="1">
    <source>
        <dbReference type="ARBA" id="ARBA00022803"/>
    </source>
</evidence>
<evidence type="ECO:0008006" key="6">
    <source>
        <dbReference type="Google" id="ProtNLM"/>
    </source>
</evidence>
<evidence type="ECO:0000256" key="3">
    <source>
        <dbReference type="SAM" id="MobiDB-lite"/>
    </source>
</evidence>
<dbReference type="AlphaFoldDB" id="A0A4Q9PQS6"/>